<dbReference type="RefSeq" id="XP_001322429.1">
    <property type="nucleotide sequence ID" value="XM_001322394.1"/>
</dbReference>
<protein>
    <recommendedName>
        <fullName evidence="4">Ubiquitin-like domain-containing protein</fullName>
    </recommendedName>
</protein>
<evidence type="ECO:0008006" key="4">
    <source>
        <dbReference type="Google" id="ProtNLM"/>
    </source>
</evidence>
<accession>A2EAW1</accession>
<dbReference type="VEuPathDB" id="TrichDB:TVAG_118580"/>
<dbReference type="SMR" id="A2EAW1"/>
<organism evidence="2 3">
    <name type="scientific">Trichomonas vaginalis (strain ATCC PRA-98 / G3)</name>
    <dbReference type="NCBI Taxonomy" id="412133"/>
    <lineage>
        <taxon>Eukaryota</taxon>
        <taxon>Metamonada</taxon>
        <taxon>Parabasalia</taxon>
        <taxon>Trichomonadida</taxon>
        <taxon>Trichomonadidae</taxon>
        <taxon>Trichomonas</taxon>
    </lineage>
</organism>
<evidence type="ECO:0000256" key="1">
    <source>
        <dbReference type="SAM" id="MobiDB-lite"/>
    </source>
</evidence>
<feature type="region of interest" description="Disordered" evidence="1">
    <location>
        <begin position="165"/>
        <end position="186"/>
    </location>
</feature>
<dbReference type="KEGG" id="tva:4768139"/>
<dbReference type="InParanoid" id="A2EAW1"/>
<dbReference type="AlphaFoldDB" id="A2EAW1"/>
<reference evidence="2" key="2">
    <citation type="journal article" date="2007" name="Science">
        <title>Draft genome sequence of the sexually transmitted pathogen Trichomonas vaginalis.</title>
        <authorList>
            <person name="Carlton J.M."/>
            <person name="Hirt R.P."/>
            <person name="Silva J.C."/>
            <person name="Delcher A.L."/>
            <person name="Schatz M."/>
            <person name="Zhao Q."/>
            <person name="Wortman J.R."/>
            <person name="Bidwell S.L."/>
            <person name="Alsmark U.C.M."/>
            <person name="Besteiro S."/>
            <person name="Sicheritz-Ponten T."/>
            <person name="Noel C.J."/>
            <person name="Dacks J.B."/>
            <person name="Foster P.G."/>
            <person name="Simillion C."/>
            <person name="Van de Peer Y."/>
            <person name="Miranda-Saavedra D."/>
            <person name="Barton G.J."/>
            <person name="Westrop G.D."/>
            <person name="Mueller S."/>
            <person name="Dessi D."/>
            <person name="Fiori P.L."/>
            <person name="Ren Q."/>
            <person name="Paulsen I."/>
            <person name="Zhang H."/>
            <person name="Bastida-Corcuera F.D."/>
            <person name="Simoes-Barbosa A."/>
            <person name="Brown M.T."/>
            <person name="Hayes R.D."/>
            <person name="Mukherjee M."/>
            <person name="Okumura C.Y."/>
            <person name="Schneider R."/>
            <person name="Smith A.J."/>
            <person name="Vanacova S."/>
            <person name="Villalvazo M."/>
            <person name="Haas B.J."/>
            <person name="Pertea M."/>
            <person name="Feldblyum T.V."/>
            <person name="Utterback T.R."/>
            <person name="Shu C.L."/>
            <person name="Osoegawa K."/>
            <person name="de Jong P.J."/>
            <person name="Hrdy I."/>
            <person name="Horvathova L."/>
            <person name="Zubacova Z."/>
            <person name="Dolezal P."/>
            <person name="Malik S.B."/>
            <person name="Logsdon J.M. Jr."/>
            <person name="Henze K."/>
            <person name="Gupta A."/>
            <person name="Wang C.C."/>
            <person name="Dunne R.L."/>
            <person name="Upcroft J.A."/>
            <person name="Upcroft P."/>
            <person name="White O."/>
            <person name="Salzberg S.L."/>
            <person name="Tang P."/>
            <person name="Chiu C.-H."/>
            <person name="Lee Y.-S."/>
            <person name="Embley T.M."/>
            <person name="Coombs G.H."/>
            <person name="Mottram J.C."/>
            <person name="Tachezy J."/>
            <person name="Fraser-Liggett C.M."/>
            <person name="Johnson P.J."/>
        </authorList>
    </citation>
    <scope>NUCLEOTIDE SEQUENCE [LARGE SCALE GENOMIC DNA]</scope>
    <source>
        <strain evidence="2">G3</strain>
    </source>
</reference>
<keyword evidence="3" id="KW-1185">Reference proteome</keyword>
<reference evidence="2" key="1">
    <citation type="submission" date="2006-10" db="EMBL/GenBank/DDBJ databases">
        <authorList>
            <person name="Amadeo P."/>
            <person name="Zhao Q."/>
            <person name="Wortman J."/>
            <person name="Fraser-Liggett C."/>
            <person name="Carlton J."/>
        </authorList>
    </citation>
    <scope>NUCLEOTIDE SEQUENCE</scope>
    <source>
        <strain evidence="2">G3</strain>
    </source>
</reference>
<dbReference type="Proteomes" id="UP000001542">
    <property type="component" value="Unassembled WGS sequence"/>
</dbReference>
<dbReference type="VEuPathDB" id="TrichDB:TVAGG3_0773550"/>
<proteinExistence type="predicted"/>
<evidence type="ECO:0000313" key="2">
    <source>
        <dbReference type="EMBL" id="EAY10206.1"/>
    </source>
</evidence>
<sequence length="186" mass="21029">MILYVCVPTVCIKQVRINPHLPISSLNKLFPHSQKIYLYQGITLVPHLTFENYCISEGQNIIATDASSNNTDWSYHNYESYSDKIQIAFDDKMKLESAKMRDIQLSRLETKPTAFRKLSQLSLSKEYPVLAPVNNSSNTYSKPSAPSSIPLPAFWGQSSNNLKKARTSGPLLSPLEENDFDVSKRI</sequence>
<name>A2EAW1_TRIV3</name>
<evidence type="ECO:0000313" key="3">
    <source>
        <dbReference type="Proteomes" id="UP000001542"/>
    </source>
</evidence>
<dbReference type="EMBL" id="DS113342">
    <property type="protein sequence ID" value="EAY10206.1"/>
    <property type="molecule type" value="Genomic_DNA"/>
</dbReference>
<gene>
    <name evidence="2" type="ORF">TVAG_118580</name>
</gene>